<name>A0A890V102_9CAUD</name>
<dbReference type="KEGG" id="vg:80020104"/>
<gene>
    <name evidence="1" type="primary">40</name>
    <name evidence="1" type="ORF">SEA_SHOCKER_40</name>
</gene>
<reference evidence="1" key="1">
    <citation type="submission" date="2021-01" db="EMBL/GenBank/DDBJ databases">
        <authorList>
            <person name="Weegman M.K."/>
            <person name="Spring A.S."/>
            <person name="Bonilla J.A."/>
            <person name="Klyczek K."/>
            <person name="Garlena R.A."/>
            <person name="Russell D.A."/>
            <person name="Pope W.H."/>
            <person name="Jacobs-Sera D."/>
            <person name="Hatfull G.F."/>
        </authorList>
    </citation>
    <scope>NUCLEOTIDE SEQUENCE</scope>
</reference>
<keyword evidence="2" id="KW-1185">Reference proteome</keyword>
<proteinExistence type="predicted"/>
<dbReference type="EMBL" id="MW507126">
    <property type="protein sequence ID" value="QRI45094.1"/>
    <property type="molecule type" value="Genomic_DNA"/>
</dbReference>
<evidence type="ECO:0000313" key="2">
    <source>
        <dbReference type="Proteomes" id="UP000654052"/>
    </source>
</evidence>
<protein>
    <submittedName>
        <fullName evidence="1">Holliday junction resolvase</fullName>
    </submittedName>
</protein>
<evidence type="ECO:0000313" key="1">
    <source>
        <dbReference type="EMBL" id="QRI45094.1"/>
    </source>
</evidence>
<dbReference type="RefSeq" id="YP_010755450.1">
    <property type="nucleotide sequence ID" value="NC_073470.1"/>
</dbReference>
<sequence length="165" mass="18297">MTLLAIDPGRSYKGERTIGWALFSRHSGLEVVRSSMSFEELCRSLWGQQAYRPSMPPGLYFTRPNGTDWRITEIVIEDFVNDPKSARGGQRNGTSECIGAVEILAIQAGVPFTRQRSAILGTAKLLADYQGKAKHLPHQDSAYLHGYYYLVEKGVLSSKGLQGTM</sequence>
<accession>A0A890V102</accession>
<dbReference type="GeneID" id="80020104"/>
<dbReference type="Proteomes" id="UP000654052">
    <property type="component" value="Segment"/>
</dbReference>
<organism evidence="1 2">
    <name type="scientific">Microbacterium phage Shocker</name>
    <dbReference type="NCBI Taxonomy" id="2805839"/>
    <lineage>
        <taxon>Viruses</taxon>
        <taxon>Duplodnaviria</taxon>
        <taxon>Heunggongvirae</taxon>
        <taxon>Uroviricota</taxon>
        <taxon>Caudoviricetes</taxon>
        <taxon>Shockervirus</taxon>
        <taxon>Shockervirus shocker</taxon>
    </lineage>
</organism>